<dbReference type="Proteomes" id="UP000095284">
    <property type="component" value="Unplaced"/>
</dbReference>
<evidence type="ECO:0000313" key="3">
    <source>
        <dbReference type="Proteomes" id="UP000095284"/>
    </source>
</evidence>
<protein>
    <submittedName>
        <fullName evidence="4">Transmembrane protein</fullName>
    </submittedName>
</protein>
<keyword evidence="2" id="KW-0812">Transmembrane</keyword>
<evidence type="ECO:0000256" key="2">
    <source>
        <dbReference type="SAM" id="Phobius"/>
    </source>
</evidence>
<proteinExistence type="predicted"/>
<name>A0A1I7S866_BURXY</name>
<accession>A0A1I7S866</accession>
<feature type="region of interest" description="Disordered" evidence="1">
    <location>
        <begin position="56"/>
        <end position="84"/>
    </location>
</feature>
<evidence type="ECO:0000256" key="1">
    <source>
        <dbReference type="SAM" id="MobiDB-lite"/>
    </source>
</evidence>
<reference evidence="4" key="1">
    <citation type="submission" date="2016-11" db="UniProtKB">
        <authorList>
            <consortium name="WormBaseParasite"/>
        </authorList>
    </citation>
    <scope>IDENTIFICATION</scope>
</reference>
<organism evidence="3 4">
    <name type="scientific">Bursaphelenchus xylophilus</name>
    <name type="common">Pinewood nematode worm</name>
    <name type="synonym">Aphelenchoides xylophilus</name>
    <dbReference type="NCBI Taxonomy" id="6326"/>
    <lineage>
        <taxon>Eukaryota</taxon>
        <taxon>Metazoa</taxon>
        <taxon>Ecdysozoa</taxon>
        <taxon>Nematoda</taxon>
        <taxon>Chromadorea</taxon>
        <taxon>Rhabditida</taxon>
        <taxon>Tylenchina</taxon>
        <taxon>Tylenchomorpha</taxon>
        <taxon>Aphelenchoidea</taxon>
        <taxon>Aphelenchoididae</taxon>
        <taxon>Bursaphelenchus</taxon>
    </lineage>
</organism>
<keyword evidence="2" id="KW-1133">Transmembrane helix</keyword>
<dbReference type="WBParaSite" id="BXY_0920900.1">
    <property type="protein sequence ID" value="BXY_0920900.1"/>
    <property type="gene ID" value="BXY_0920900"/>
</dbReference>
<evidence type="ECO:0000313" key="4">
    <source>
        <dbReference type="WBParaSite" id="BXY_0920900.1"/>
    </source>
</evidence>
<feature type="transmembrane region" description="Helical" evidence="2">
    <location>
        <begin position="20"/>
        <end position="49"/>
    </location>
</feature>
<dbReference type="AlphaFoldDB" id="A0A1I7S866"/>
<keyword evidence="2" id="KW-0472">Membrane</keyword>
<sequence>MVNFTGKDLVDLFGPQRRPISIIILLQVMRLFVALFAILALVGLIASAASPEPVDSQARDALYDEPPSEQLVVDPEPADGRGDR</sequence>